<name>A0A4U0UCY9_9PEZI</name>
<dbReference type="InterPro" id="IPR004045">
    <property type="entry name" value="Glutathione_S-Trfase_N"/>
</dbReference>
<dbReference type="CDD" id="cd03046">
    <property type="entry name" value="GST_N_GTT1_like"/>
    <property type="match status" value="1"/>
</dbReference>
<dbReference type="OrthoDB" id="2309723at2759"/>
<evidence type="ECO:0000313" key="4">
    <source>
        <dbReference type="EMBL" id="TKA33338.1"/>
    </source>
</evidence>
<dbReference type="SUPFAM" id="SSF52833">
    <property type="entry name" value="Thioredoxin-like"/>
    <property type="match status" value="1"/>
</dbReference>
<dbReference type="InterPro" id="IPR036282">
    <property type="entry name" value="Glutathione-S-Trfase_C_sf"/>
</dbReference>
<dbReference type="Gene3D" id="3.40.30.10">
    <property type="entry name" value="Glutaredoxin"/>
    <property type="match status" value="1"/>
</dbReference>
<dbReference type="InterPro" id="IPR040079">
    <property type="entry name" value="Glutathione_S-Trfase"/>
</dbReference>
<dbReference type="InterPro" id="IPR036249">
    <property type="entry name" value="Thioredoxin-like_sf"/>
</dbReference>
<dbReference type="SFLD" id="SFLDG01150">
    <property type="entry name" value="Main.1:_Beta-like"/>
    <property type="match status" value="1"/>
</dbReference>
<evidence type="ECO:0000313" key="5">
    <source>
        <dbReference type="Proteomes" id="UP000308549"/>
    </source>
</evidence>
<dbReference type="PANTHER" id="PTHR44051:SF9">
    <property type="entry name" value="GLUTATHIONE S-TRANSFERASE 1"/>
    <property type="match status" value="1"/>
</dbReference>
<dbReference type="Proteomes" id="UP000308549">
    <property type="component" value="Unassembled WGS sequence"/>
</dbReference>
<dbReference type="SFLD" id="SFLDS00019">
    <property type="entry name" value="Glutathione_Transferase_(cytos"/>
    <property type="match status" value="1"/>
</dbReference>
<organism evidence="4 5">
    <name type="scientific">Salinomyces thailandicus</name>
    <dbReference type="NCBI Taxonomy" id="706561"/>
    <lineage>
        <taxon>Eukaryota</taxon>
        <taxon>Fungi</taxon>
        <taxon>Dikarya</taxon>
        <taxon>Ascomycota</taxon>
        <taxon>Pezizomycotina</taxon>
        <taxon>Dothideomycetes</taxon>
        <taxon>Dothideomycetidae</taxon>
        <taxon>Mycosphaerellales</taxon>
        <taxon>Teratosphaeriaceae</taxon>
        <taxon>Salinomyces</taxon>
    </lineage>
</organism>
<dbReference type="Pfam" id="PF00043">
    <property type="entry name" value="GST_C"/>
    <property type="match status" value="1"/>
</dbReference>
<dbReference type="Gene3D" id="1.20.1050.10">
    <property type="match status" value="1"/>
</dbReference>
<reference evidence="4 5" key="1">
    <citation type="submission" date="2017-03" db="EMBL/GenBank/DDBJ databases">
        <title>Genomes of endolithic fungi from Antarctica.</title>
        <authorList>
            <person name="Coleine C."/>
            <person name="Masonjones S."/>
            <person name="Stajich J.E."/>
        </authorList>
    </citation>
    <scope>NUCLEOTIDE SEQUENCE [LARGE SCALE GENOMIC DNA]</scope>
    <source>
        <strain evidence="4 5">CCFEE 6315</strain>
    </source>
</reference>
<proteinExistence type="inferred from homology"/>
<comment type="caution">
    <text evidence="4">The sequence shown here is derived from an EMBL/GenBank/DDBJ whole genome shotgun (WGS) entry which is preliminary data.</text>
</comment>
<evidence type="ECO:0000256" key="1">
    <source>
        <dbReference type="ARBA" id="ARBA00007409"/>
    </source>
</evidence>
<sequence>MPLTIHHLQVSQSERLLFLCEELSLPYTLHLYPRSPLLAPPEYKQLHPTGAAPVLQDGPLTLAESAACLEYINEIYGNGKLAIRPGQKNYADYLYWFHFANGSLQPAISRQMSLTLFGGASPDNPIIKNFATRFQQTLQHMDTRVKETGAWLAGDKFTLADVMCMFSVSTMRKFYSVDLQGFEGLVGWMGRVAGREGYRRAMAKGDPELDLSEITAGKSPELFGPLMRK</sequence>
<evidence type="ECO:0008006" key="6">
    <source>
        <dbReference type="Google" id="ProtNLM"/>
    </source>
</evidence>
<dbReference type="SFLD" id="SFLDG00358">
    <property type="entry name" value="Main_(cytGST)"/>
    <property type="match status" value="1"/>
</dbReference>
<evidence type="ECO:0000259" key="2">
    <source>
        <dbReference type="PROSITE" id="PS50404"/>
    </source>
</evidence>
<feature type="domain" description="GST C-terminal" evidence="3">
    <location>
        <begin position="86"/>
        <end position="211"/>
    </location>
</feature>
<dbReference type="PROSITE" id="PS50405">
    <property type="entry name" value="GST_CTER"/>
    <property type="match status" value="1"/>
</dbReference>
<keyword evidence="5" id="KW-1185">Reference proteome</keyword>
<accession>A0A4U0UCY9</accession>
<dbReference type="PANTHER" id="PTHR44051">
    <property type="entry name" value="GLUTATHIONE S-TRANSFERASE-RELATED"/>
    <property type="match status" value="1"/>
</dbReference>
<dbReference type="AlphaFoldDB" id="A0A4U0UCY9"/>
<dbReference type="SUPFAM" id="SSF47616">
    <property type="entry name" value="GST C-terminal domain-like"/>
    <property type="match status" value="1"/>
</dbReference>
<feature type="domain" description="GST N-terminal" evidence="2">
    <location>
        <begin position="1"/>
        <end position="80"/>
    </location>
</feature>
<dbReference type="EMBL" id="NAJL01000003">
    <property type="protein sequence ID" value="TKA33338.1"/>
    <property type="molecule type" value="Genomic_DNA"/>
</dbReference>
<evidence type="ECO:0000259" key="3">
    <source>
        <dbReference type="PROSITE" id="PS50405"/>
    </source>
</evidence>
<gene>
    <name evidence="4" type="ORF">B0A50_00891</name>
</gene>
<dbReference type="PROSITE" id="PS50404">
    <property type="entry name" value="GST_NTER"/>
    <property type="match status" value="1"/>
</dbReference>
<comment type="similarity">
    <text evidence="1">Belongs to the GST superfamily.</text>
</comment>
<dbReference type="InterPro" id="IPR004046">
    <property type="entry name" value="GST_C"/>
</dbReference>
<dbReference type="InterPro" id="IPR010987">
    <property type="entry name" value="Glutathione-S-Trfase_C-like"/>
</dbReference>
<dbReference type="Pfam" id="PF13409">
    <property type="entry name" value="GST_N_2"/>
    <property type="match status" value="1"/>
</dbReference>
<protein>
    <recommendedName>
        <fullName evidence="6">Glutathione S-transferase</fullName>
    </recommendedName>
</protein>